<gene>
    <name evidence="1" type="ORF">DFR49_1098</name>
</gene>
<evidence type="ECO:0000313" key="1">
    <source>
        <dbReference type="EMBL" id="RIA46556.1"/>
    </source>
</evidence>
<sequence length="90" mass="10950">MPLGTLHTVRGIIERRPGYRFFIAVHEGGEWELEPSRRLTRYLDYPVTIEGVRTGFNRLEVVRIKRDGEEWPPQQSWTRWFNRWRKKQLP</sequence>
<dbReference type="InterPro" id="IPR043856">
    <property type="entry name" value="DUF5818"/>
</dbReference>
<dbReference type="Pfam" id="PF19135">
    <property type="entry name" value="DUF5818"/>
    <property type="match status" value="1"/>
</dbReference>
<protein>
    <submittedName>
        <fullName evidence="1">Uncharacterized protein</fullName>
    </submittedName>
</protein>
<dbReference type="RefSeq" id="WP_119034659.1">
    <property type="nucleotide sequence ID" value="NZ_QXDC01000002.1"/>
</dbReference>
<evidence type="ECO:0000313" key="2">
    <source>
        <dbReference type="Proteomes" id="UP000266568"/>
    </source>
</evidence>
<dbReference type="Proteomes" id="UP000266568">
    <property type="component" value="Unassembled WGS sequence"/>
</dbReference>
<proteinExistence type="predicted"/>
<keyword evidence="2" id="KW-1185">Reference proteome</keyword>
<dbReference type="AlphaFoldDB" id="A0A397PAG4"/>
<name>A0A397PAG4_9SPHN</name>
<reference evidence="1 2" key="1">
    <citation type="submission" date="2018-08" db="EMBL/GenBank/DDBJ databases">
        <title>Genomic Encyclopedia of Type Strains, Phase IV (KMG-IV): sequencing the most valuable type-strain genomes for metagenomic binning, comparative biology and taxonomic classification.</title>
        <authorList>
            <person name="Goeker M."/>
        </authorList>
    </citation>
    <scope>NUCLEOTIDE SEQUENCE [LARGE SCALE GENOMIC DNA]</scope>
    <source>
        <strain evidence="1 2">DSM 25527</strain>
    </source>
</reference>
<comment type="caution">
    <text evidence="1">The sequence shown here is derived from an EMBL/GenBank/DDBJ whole genome shotgun (WGS) entry which is preliminary data.</text>
</comment>
<dbReference type="EMBL" id="QXDC01000002">
    <property type="protein sequence ID" value="RIA46556.1"/>
    <property type="molecule type" value="Genomic_DNA"/>
</dbReference>
<accession>A0A397PAG4</accession>
<organism evidence="1 2">
    <name type="scientific">Hephaestia caeni</name>
    <dbReference type="NCBI Taxonomy" id="645617"/>
    <lineage>
        <taxon>Bacteria</taxon>
        <taxon>Pseudomonadati</taxon>
        <taxon>Pseudomonadota</taxon>
        <taxon>Alphaproteobacteria</taxon>
        <taxon>Sphingomonadales</taxon>
        <taxon>Sphingomonadaceae</taxon>
        <taxon>Hephaestia</taxon>
    </lineage>
</organism>
<dbReference type="OrthoDB" id="7432856at2"/>